<gene>
    <name evidence="1" type="ORF">BSU04_22225</name>
</gene>
<accession>A0A226WYU0</accession>
<evidence type="ECO:0000313" key="1">
    <source>
        <dbReference type="EMBL" id="OXC76376.1"/>
    </source>
</evidence>
<comment type="caution">
    <text evidence="1">The sequence shown here is derived from an EMBL/GenBank/DDBJ whole genome shotgun (WGS) entry which is preliminary data.</text>
</comment>
<name>A0A226WYU0_CABSO</name>
<sequence>MVIARNGAGLPFIPRIDPVYSRPLRAPGLHLIRCGNASIAAG</sequence>
<dbReference type="EMBL" id="MTHB01000126">
    <property type="protein sequence ID" value="OXC76376.1"/>
    <property type="molecule type" value="Genomic_DNA"/>
</dbReference>
<protein>
    <submittedName>
        <fullName evidence="1">Uncharacterized protein</fullName>
    </submittedName>
</protein>
<evidence type="ECO:0000313" key="2">
    <source>
        <dbReference type="Proteomes" id="UP000214720"/>
    </source>
</evidence>
<reference evidence="2" key="1">
    <citation type="submission" date="2017-01" db="EMBL/GenBank/DDBJ databases">
        <title>Genome Analysis of Deinococcus marmoris KOPRI26562.</title>
        <authorList>
            <person name="Kim J.H."/>
            <person name="Oh H.-M."/>
        </authorList>
    </citation>
    <scope>NUCLEOTIDE SEQUENCE [LARGE SCALE GENOMIC DNA]</scope>
    <source>
        <strain evidence="2">PAMC 26633</strain>
    </source>
</reference>
<organism evidence="1 2">
    <name type="scientific">Caballeronia sordidicola</name>
    <name type="common">Burkholderia sordidicola</name>
    <dbReference type="NCBI Taxonomy" id="196367"/>
    <lineage>
        <taxon>Bacteria</taxon>
        <taxon>Pseudomonadati</taxon>
        <taxon>Pseudomonadota</taxon>
        <taxon>Betaproteobacteria</taxon>
        <taxon>Burkholderiales</taxon>
        <taxon>Burkholderiaceae</taxon>
        <taxon>Caballeronia</taxon>
    </lineage>
</organism>
<dbReference type="Proteomes" id="UP000214720">
    <property type="component" value="Unassembled WGS sequence"/>
</dbReference>
<dbReference type="AlphaFoldDB" id="A0A226WYU0"/>
<proteinExistence type="predicted"/>